<keyword evidence="2" id="KW-1185">Reference proteome</keyword>
<accession>A0AA49A5V4</accession>
<dbReference type="Proteomes" id="UP000662888">
    <property type="component" value="Chromosome"/>
</dbReference>
<gene>
    <name evidence="1" type="ORF">IV454_19005</name>
</gene>
<dbReference type="RefSeq" id="WP_054267294.1">
    <property type="nucleotide sequence ID" value="NZ_CP065053.1"/>
</dbReference>
<name>A0AA49A5V4_9BURK</name>
<evidence type="ECO:0008006" key="3">
    <source>
        <dbReference type="Google" id="ProtNLM"/>
    </source>
</evidence>
<evidence type="ECO:0000313" key="1">
    <source>
        <dbReference type="EMBL" id="QPI47674.1"/>
    </source>
</evidence>
<sequence length="134" mass="14406">MSNPLLVAVANATQYAATLTSTNNSPKDNSQFSLFSTGFTGGTDKDNIKIPQCSGPQWYEGHHILITGQDANGVVMWTVSLWSNDQNNAVLYWNNTDGYSENNPLPGTGGGQVISTLFIGFDPSGNLFVHANSY</sequence>
<protein>
    <recommendedName>
        <fullName evidence="3">Fucose-specific lectin</fullName>
    </recommendedName>
</protein>
<dbReference type="EMBL" id="CP065053">
    <property type="protein sequence ID" value="QPI47674.1"/>
    <property type="molecule type" value="Genomic_DNA"/>
</dbReference>
<evidence type="ECO:0000313" key="2">
    <source>
        <dbReference type="Proteomes" id="UP000662888"/>
    </source>
</evidence>
<reference evidence="1 2" key="1">
    <citation type="submission" date="2020-11" db="EMBL/GenBank/DDBJ databases">
        <authorList>
            <person name="Sun Q."/>
        </authorList>
    </citation>
    <scope>NUCLEOTIDE SEQUENCE [LARGE SCALE GENOMIC DNA]</scope>
    <source>
        <strain evidence="1 2">P8398</strain>
    </source>
</reference>
<organism evidence="1 2">
    <name type="scientific">Massilia antarctica</name>
    <dbReference type="NCBI Taxonomy" id="2765360"/>
    <lineage>
        <taxon>Bacteria</taxon>
        <taxon>Pseudomonadati</taxon>
        <taxon>Pseudomonadota</taxon>
        <taxon>Betaproteobacteria</taxon>
        <taxon>Burkholderiales</taxon>
        <taxon>Oxalobacteraceae</taxon>
        <taxon>Telluria group</taxon>
        <taxon>Massilia</taxon>
    </lineage>
</organism>
<proteinExistence type="predicted"/>